<keyword evidence="3" id="KW-1185">Reference proteome</keyword>
<evidence type="ECO:0000256" key="1">
    <source>
        <dbReference type="SAM" id="Phobius"/>
    </source>
</evidence>
<protein>
    <recommendedName>
        <fullName evidence="4">DUF4345 domain-containing protein</fullName>
    </recommendedName>
</protein>
<dbReference type="Pfam" id="PF14248">
    <property type="entry name" value="DUF4345"/>
    <property type="match status" value="1"/>
</dbReference>
<dbReference type="EMBL" id="FOSQ01000002">
    <property type="protein sequence ID" value="SFK39584.1"/>
    <property type="molecule type" value="Genomic_DNA"/>
</dbReference>
<name>A0A1I3Z606_9PROT</name>
<keyword evidence="1" id="KW-0472">Membrane</keyword>
<evidence type="ECO:0000313" key="3">
    <source>
        <dbReference type="Proteomes" id="UP000199473"/>
    </source>
</evidence>
<feature type="transmembrane region" description="Helical" evidence="1">
    <location>
        <begin position="40"/>
        <end position="58"/>
    </location>
</feature>
<dbReference type="InterPro" id="IPR025597">
    <property type="entry name" value="DUF4345"/>
</dbReference>
<keyword evidence="1" id="KW-1133">Transmembrane helix</keyword>
<dbReference type="AlphaFoldDB" id="A0A1I3Z606"/>
<dbReference type="STRING" id="1123062.SAMN02745775_102218"/>
<reference evidence="2 3" key="1">
    <citation type="submission" date="2016-10" db="EMBL/GenBank/DDBJ databases">
        <authorList>
            <person name="de Groot N.N."/>
        </authorList>
    </citation>
    <scope>NUCLEOTIDE SEQUENCE [LARGE SCALE GENOMIC DNA]</scope>
    <source>
        <strain evidence="2 3">DSM 19981</strain>
    </source>
</reference>
<feature type="transmembrane region" description="Helical" evidence="1">
    <location>
        <begin position="65"/>
        <end position="84"/>
    </location>
</feature>
<keyword evidence="1" id="KW-0812">Transmembrane</keyword>
<dbReference type="Proteomes" id="UP000199473">
    <property type="component" value="Unassembled WGS sequence"/>
</dbReference>
<accession>A0A1I3Z606</accession>
<evidence type="ECO:0000313" key="2">
    <source>
        <dbReference type="EMBL" id="SFK39584.1"/>
    </source>
</evidence>
<sequence length="137" mass="14198">MPPLAIRLAALVPLTAGAAGVLTGAGFLGEAAGPATDSHLRYLSGLLMGIGILAWWCAADLKRRGGVFTILVLIVALGGLARLAGVVGQGRPPTPHLLALGMELLVTPGLWMWWRATRAGAEAEPRPGDLYRWLGGA</sequence>
<feature type="transmembrane region" description="Helical" evidence="1">
    <location>
        <begin position="96"/>
        <end position="114"/>
    </location>
</feature>
<dbReference type="RefSeq" id="WP_092958985.1">
    <property type="nucleotide sequence ID" value="NZ_FOSQ01000002.1"/>
</dbReference>
<dbReference type="OrthoDB" id="7619515at2"/>
<organism evidence="2 3">
    <name type="scientific">Falsiroseomonas stagni DSM 19981</name>
    <dbReference type="NCBI Taxonomy" id="1123062"/>
    <lineage>
        <taxon>Bacteria</taxon>
        <taxon>Pseudomonadati</taxon>
        <taxon>Pseudomonadota</taxon>
        <taxon>Alphaproteobacteria</taxon>
        <taxon>Acetobacterales</taxon>
        <taxon>Roseomonadaceae</taxon>
        <taxon>Falsiroseomonas</taxon>
    </lineage>
</organism>
<proteinExistence type="predicted"/>
<evidence type="ECO:0008006" key="4">
    <source>
        <dbReference type="Google" id="ProtNLM"/>
    </source>
</evidence>
<gene>
    <name evidence="2" type="ORF">SAMN02745775_102218</name>
</gene>